<keyword evidence="1" id="KW-0812">Transmembrane</keyword>
<keyword evidence="1" id="KW-1133">Transmembrane helix</keyword>
<gene>
    <name evidence="2" type="ORF">ABUW04_09400</name>
</gene>
<evidence type="ECO:0000313" key="2">
    <source>
        <dbReference type="EMBL" id="MFC1438469.1"/>
    </source>
</evidence>
<keyword evidence="1" id="KW-0472">Membrane</keyword>
<protein>
    <submittedName>
        <fullName evidence="2">Uncharacterized protein</fullName>
    </submittedName>
</protein>
<dbReference type="RefSeq" id="WP_380564000.1">
    <property type="nucleotide sequence ID" value="NZ_JBEUKS010000003.1"/>
</dbReference>
<feature type="transmembrane region" description="Helical" evidence="1">
    <location>
        <begin position="12"/>
        <end position="34"/>
    </location>
</feature>
<keyword evidence="3" id="KW-1185">Reference proteome</keyword>
<accession>A0ABV6XJN8</accession>
<evidence type="ECO:0000256" key="1">
    <source>
        <dbReference type="SAM" id="Phobius"/>
    </source>
</evidence>
<proteinExistence type="predicted"/>
<dbReference type="EMBL" id="JBEUKS010000003">
    <property type="protein sequence ID" value="MFC1438469.1"/>
    <property type="molecule type" value="Genomic_DNA"/>
</dbReference>
<organism evidence="2 3">
    <name type="scientific">Streptacidiphilus jeojiensis</name>
    <dbReference type="NCBI Taxonomy" id="3229225"/>
    <lineage>
        <taxon>Bacteria</taxon>
        <taxon>Bacillati</taxon>
        <taxon>Actinomycetota</taxon>
        <taxon>Actinomycetes</taxon>
        <taxon>Kitasatosporales</taxon>
        <taxon>Streptomycetaceae</taxon>
        <taxon>Streptacidiphilus</taxon>
    </lineage>
</organism>
<comment type="caution">
    <text evidence="2">The sequence shown here is derived from an EMBL/GenBank/DDBJ whole genome shotgun (WGS) entry which is preliminary data.</text>
</comment>
<evidence type="ECO:0000313" key="3">
    <source>
        <dbReference type="Proteomes" id="UP001592581"/>
    </source>
</evidence>
<dbReference type="Proteomes" id="UP001592581">
    <property type="component" value="Unassembled WGS sequence"/>
</dbReference>
<sequence length="308" mass="34003">MQSPLQRLYRTKLALLATVSTVAGIGLLVLAHWVSGHLYGSWVLNLPIGDVGSALFTTGLIAILFEYINQADAEERANERLRKVLKEEAPAIRDAVVDGFAFAPEALTNVSSPETLDRIITNCLTIQLGDPELAADSYTDLREQVVRSPERFYDARVSADLAPWEGDPSTGDSMFVATIRWEYRVTPTSSTMRFACVSDLDEYRELRQDLSVTDAWYFEPLAGLNGAAPEAATEQDIDALDLIHAGLTGQGFQPVEHVVDRGYTSPDSIHHAAQHWNITLLGPVRDDPRAGEHAGFTKQDFHIDWQAP</sequence>
<name>A0ABV6XJN8_9ACTN</name>
<feature type="transmembrane region" description="Helical" evidence="1">
    <location>
        <begin position="46"/>
        <end position="68"/>
    </location>
</feature>
<reference evidence="2 3" key="1">
    <citation type="submission" date="2024-06" db="EMBL/GenBank/DDBJ databases">
        <authorList>
            <person name="Lee S.D."/>
        </authorList>
    </citation>
    <scope>NUCLEOTIDE SEQUENCE [LARGE SCALE GENOMIC DNA]</scope>
    <source>
        <strain evidence="2 3">N1-10</strain>
    </source>
</reference>